<protein>
    <recommendedName>
        <fullName evidence="4">General secretion pathway GspH domain-containing protein</fullName>
    </recommendedName>
</protein>
<sequence>MRFKKYFIIARGSRGLTLIEVLVTASLIVFISALIIRNIAISRLSLERIANVVASDVRLAQAMALSTKKTSGQIRCGYGISQLNTTTYVIYAGPPTTSSCASKNYNPSQGSIAYKTVVLDPRADFVDSPKFNDVFYDPPDAKATIVGGSGSVVNIVVKKLGTTKQTCNSLSVNCMHVCVYDSGRVEVTKEPNCP</sequence>
<accession>A0A1F8FA74</accession>
<keyword evidence="1" id="KW-1133">Transmembrane helix</keyword>
<dbReference type="Proteomes" id="UP000178908">
    <property type="component" value="Unassembled WGS sequence"/>
</dbReference>
<reference evidence="2 3" key="1">
    <citation type="journal article" date="2016" name="Nat. Commun.">
        <title>Thousands of microbial genomes shed light on interconnected biogeochemical processes in an aquifer system.</title>
        <authorList>
            <person name="Anantharaman K."/>
            <person name="Brown C.T."/>
            <person name="Hug L.A."/>
            <person name="Sharon I."/>
            <person name="Castelle C.J."/>
            <person name="Probst A.J."/>
            <person name="Thomas B.C."/>
            <person name="Singh A."/>
            <person name="Wilkins M.J."/>
            <person name="Karaoz U."/>
            <person name="Brodie E.L."/>
            <person name="Williams K.H."/>
            <person name="Hubbard S.S."/>
            <person name="Banfield J.F."/>
        </authorList>
    </citation>
    <scope>NUCLEOTIDE SEQUENCE [LARGE SCALE GENOMIC DNA]</scope>
</reference>
<dbReference type="AlphaFoldDB" id="A0A1F8FA74"/>
<dbReference type="PROSITE" id="PS00409">
    <property type="entry name" value="PROKAR_NTER_METHYL"/>
    <property type="match status" value="1"/>
</dbReference>
<organism evidence="2 3">
    <name type="scientific">Candidatus Yanofskybacteria bacterium RIFCSPHIGHO2_02_FULL_39_10</name>
    <dbReference type="NCBI Taxonomy" id="1802674"/>
    <lineage>
        <taxon>Bacteria</taxon>
        <taxon>Candidatus Yanofskyibacteriota</taxon>
    </lineage>
</organism>
<evidence type="ECO:0000256" key="1">
    <source>
        <dbReference type="SAM" id="Phobius"/>
    </source>
</evidence>
<evidence type="ECO:0008006" key="4">
    <source>
        <dbReference type="Google" id="ProtNLM"/>
    </source>
</evidence>
<dbReference type="InterPro" id="IPR012902">
    <property type="entry name" value="N_methyl_site"/>
</dbReference>
<comment type="caution">
    <text evidence="2">The sequence shown here is derived from an EMBL/GenBank/DDBJ whole genome shotgun (WGS) entry which is preliminary data.</text>
</comment>
<feature type="transmembrane region" description="Helical" evidence="1">
    <location>
        <begin position="21"/>
        <end position="40"/>
    </location>
</feature>
<evidence type="ECO:0000313" key="3">
    <source>
        <dbReference type="Proteomes" id="UP000178908"/>
    </source>
</evidence>
<keyword evidence="1" id="KW-0812">Transmembrane</keyword>
<name>A0A1F8FA74_9BACT</name>
<keyword evidence="1" id="KW-0472">Membrane</keyword>
<proteinExistence type="predicted"/>
<gene>
    <name evidence="2" type="ORF">A3C61_01715</name>
</gene>
<evidence type="ECO:0000313" key="2">
    <source>
        <dbReference type="EMBL" id="OGN09470.1"/>
    </source>
</evidence>
<dbReference type="EMBL" id="MGJO01000021">
    <property type="protein sequence ID" value="OGN09470.1"/>
    <property type="molecule type" value="Genomic_DNA"/>
</dbReference>